<reference evidence="1" key="1">
    <citation type="submission" date="2015-04" db="EMBL/GenBank/DDBJ databases">
        <title>The genome sequence of the plant pathogenic Rhizarian Plasmodiophora brassicae reveals insights in its biotrophic life cycle and the origin of chitin synthesis.</title>
        <authorList>
            <person name="Schwelm A."/>
            <person name="Fogelqvist J."/>
            <person name="Knaust A."/>
            <person name="Julke S."/>
            <person name="Lilja T."/>
            <person name="Dhandapani V."/>
            <person name="Bonilla-Rosso G."/>
            <person name="Karlsson M."/>
            <person name="Shevchenko A."/>
            <person name="Choi S.R."/>
            <person name="Kim H.G."/>
            <person name="Park J.Y."/>
            <person name="Lim Y.P."/>
            <person name="Ludwig-Muller J."/>
            <person name="Dixelius C."/>
        </authorList>
    </citation>
    <scope>NUCLEOTIDE SEQUENCE</scope>
    <source>
        <tissue evidence="1">Potato root galls</tissue>
    </source>
</reference>
<proteinExistence type="predicted"/>
<name>A0A0H5QN55_9EUKA</name>
<evidence type="ECO:0000313" key="1">
    <source>
        <dbReference type="EMBL" id="CRZ03620.1"/>
    </source>
</evidence>
<sequence>MGDIVTPVDKLDPALLRYIRESAIEFNIESRRQCREIDDSMLESVRKEIQKVLGTSFLMHQPVNGEQPTTLDVVQTLLVLRNQECTAYRENRTRSRYMQILHSFLREYLPTYRTRCCIPKVSSSSFINYTFLT</sequence>
<dbReference type="EMBL" id="HACM01003178">
    <property type="protein sequence ID" value="CRZ03620.1"/>
    <property type="molecule type" value="Transcribed_RNA"/>
</dbReference>
<protein>
    <submittedName>
        <fullName evidence="1">Uncharacterized protein</fullName>
    </submittedName>
</protein>
<dbReference type="AlphaFoldDB" id="A0A0H5QN55"/>
<accession>A0A0H5QN55</accession>
<organism evidence="1">
    <name type="scientific">Spongospora subterranea</name>
    <dbReference type="NCBI Taxonomy" id="70186"/>
    <lineage>
        <taxon>Eukaryota</taxon>
        <taxon>Sar</taxon>
        <taxon>Rhizaria</taxon>
        <taxon>Endomyxa</taxon>
        <taxon>Phytomyxea</taxon>
        <taxon>Plasmodiophorida</taxon>
        <taxon>Plasmodiophoridae</taxon>
        <taxon>Spongospora</taxon>
    </lineage>
</organism>